<dbReference type="RefSeq" id="WP_187466823.1">
    <property type="nucleotide sequence ID" value="NZ_JACSIT010000104.1"/>
</dbReference>
<dbReference type="AlphaFoldDB" id="A0A923T8P3"/>
<proteinExistence type="predicted"/>
<keyword evidence="3" id="KW-1185">Reference proteome</keyword>
<gene>
    <name evidence="2" type="ORF">H9S92_11285</name>
</gene>
<sequence>MQELITDDARYTVNLANDIVDQIYLALQEKNWTQKDLADALGKSPSEISKWLQPSHNFTCRTIGKLSAVFGKDLVVTPLRYDSMNGQLLPFGQQRNRAYVAARNARFQGEVNEQPSAADSAPRYNFDISELLQGRIETSIITEETPAPAESPNYAMAA</sequence>
<dbReference type="SMART" id="SM00530">
    <property type="entry name" value="HTH_XRE"/>
    <property type="match status" value="1"/>
</dbReference>
<reference evidence="2" key="1">
    <citation type="submission" date="2020-08" db="EMBL/GenBank/DDBJ databases">
        <title>Lewinella bacteria from marine environments.</title>
        <authorList>
            <person name="Zhong Y."/>
        </authorList>
    </citation>
    <scope>NUCLEOTIDE SEQUENCE</scope>
    <source>
        <strain evidence="2">KCTC 42187</strain>
    </source>
</reference>
<dbReference type="PROSITE" id="PS50943">
    <property type="entry name" value="HTH_CROC1"/>
    <property type="match status" value="1"/>
</dbReference>
<evidence type="ECO:0000259" key="1">
    <source>
        <dbReference type="PROSITE" id="PS50943"/>
    </source>
</evidence>
<organism evidence="2 3">
    <name type="scientific">Neolewinella lacunae</name>
    <dbReference type="NCBI Taxonomy" id="1517758"/>
    <lineage>
        <taxon>Bacteria</taxon>
        <taxon>Pseudomonadati</taxon>
        <taxon>Bacteroidota</taxon>
        <taxon>Saprospiria</taxon>
        <taxon>Saprospirales</taxon>
        <taxon>Lewinellaceae</taxon>
        <taxon>Neolewinella</taxon>
    </lineage>
</organism>
<dbReference type="Gene3D" id="1.10.260.40">
    <property type="entry name" value="lambda repressor-like DNA-binding domains"/>
    <property type="match status" value="1"/>
</dbReference>
<accession>A0A923T8P3</accession>
<evidence type="ECO:0000313" key="2">
    <source>
        <dbReference type="EMBL" id="MBC6994751.1"/>
    </source>
</evidence>
<name>A0A923T8P3_9BACT</name>
<dbReference type="InterPro" id="IPR010982">
    <property type="entry name" value="Lambda_DNA-bd_dom_sf"/>
</dbReference>
<dbReference type="Proteomes" id="UP000650081">
    <property type="component" value="Unassembled WGS sequence"/>
</dbReference>
<dbReference type="GO" id="GO:0003677">
    <property type="term" value="F:DNA binding"/>
    <property type="evidence" value="ECO:0007669"/>
    <property type="project" value="InterPro"/>
</dbReference>
<protein>
    <submittedName>
        <fullName evidence="2">Helix-turn-helix transcriptional regulator</fullName>
    </submittedName>
</protein>
<dbReference type="CDD" id="cd00093">
    <property type="entry name" value="HTH_XRE"/>
    <property type="match status" value="1"/>
</dbReference>
<dbReference type="Pfam" id="PF01381">
    <property type="entry name" value="HTH_3"/>
    <property type="match status" value="1"/>
</dbReference>
<dbReference type="EMBL" id="JACSIT010000104">
    <property type="protein sequence ID" value="MBC6994751.1"/>
    <property type="molecule type" value="Genomic_DNA"/>
</dbReference>
<evidence type="ECO:0000313" key="3">
    <source>
        <dbReference type="Proteomes" id="UP000650081"/>
    </source>
</evidence>
<feature type="domain" description="HTH cro/C1-type" evidence="1">
    <location>
        <begin position="23"/>
        <end position="77"/>
    </location>
</feature>
<comment type="caution">
    <text evidence="2">The sequence shown here is derived from an EMBL/GenBank/DDBJ whole genome shotgun (WGS) entry which is preliminary data.</text>
</comment>
<dbReference type="InterPro" id="IPR001387">
    <property type="entry name" value="Cro/C1-type_HTH"/>
</dbReference>
<dbReference type="SUPFAM" id="SSF47413">
    <property type="entry name" value="lambda repressor-like DNA-binding domains"/>
    <property type="match status" value="1"/>
</dbReference>